<protein>
    <recommendedName>
        <fullName evidence="1">HTH IS21-type domain-containing protein</fullName>
    </recommendedName>
</protein>
<dbReference type="PROSITE" id="PS50531">
    <property type="entry name" value="HTH_IS21"/>
    <property type="match status" value="1"/>
</dbReference>
<dbReference type="Proteomes" id="UP000037566">
    <property type="component" value="Unassembled WGS sequence"/>
</dbReference>
<sequence>MELLSVIRRWHCRDHLPIREIERRTGLSRNTIRKYLRAQSIEPRFQVPERPSRPDPFADRLRGWLVLEAARSRKNRRTARRLHEDLVALGYDGSYGRVAAFIRQWKHEQPRHARQRVGVFSCPCASSLGKPSSSTGARTGR</sequence>
<reference evidence="3" key="1">
    <citation type="submission" date="2015-08" db="EMBL/GenBank/DDBJ databases">
        <title>Complete DNA Sequence of Pseudomonas syringae pv. actinidiae, the Causal Agent of Kiwifruit Canker Disease.</title>
        <authorList>
            <person name="Rikkerink E.H.A."/>
            <person name="Fineran P.C."/>
        </authorList>
    </citation>
    <scope>NUCLEOTIDE SEQUENCE</scope>
    <source>
        <strain evidence="3">CECT 8546</strain>
    </source>
</reference>
<organism evidence="3 4">
    <name type="scientific">Komagataeibacter europaeus</name>
    <name type="common">Gluconacetobacter europaeus</name>
    <dbReference type="NCBI Taxonomy" id="33995"/>
    <lineage>
        <taxon>Bacteria</taxon>
        <taxon>Pseudomonadati</taxon>
        <taxon>Pseudomonadota</taxon>
        <taxon>Alphaproteobacteria</taxon>
        <taxon>Acetobacterales</taxon>
        <taxon>Acetobacteraceae</taxon>
        <taxon>Komagataeibacter</taxon>
    </lineage>
</organism>
<dbReference type="EMBL" id="LHUQ01000081">
    <property type="protein sequence ID" value="KON62680.1"/>
    <property type="molecule type" value="Genomic_DNA"/>
</dbReference>
<dbReference type="InterPro" id="IPR017894">
    <property type="entry name" value="HTH_IS21_transposase_type"/>
</dbReference>
<evidence type="ECO:0000313" key="3">
    <source>
        <dbReference type="EMBL" id="KON63142.1"/>
    </source>
</evidence>
<gene>
    <name evidence="3" type="ORF">KOEU_33410</name>
    <name evidence="2" type="ORF">KOEU_38350</name>
</gene>
<evidence type="ECO:0000313" key="4">
    <source>
        <dbReference type="Proteomes" id="UP000037566"/>
    </source>
</evidence>
<proteinExistence type="predicted"/>
<feature type="domain" description="HTH IS21-type" evidence="1">
    <location>
        <begin position="3"/>
        <end position="65"/>
    </location>
</feature>
<reference evidence="4" key="2">
    <citation type="submission" date="2015-08" db="EMBL/GenBank/DDBJ databases">
        <title>Draft genome sequence of Komagataeibacter europaeus CECT 8546 a cellulose producer strain from vinegar produced by the traditional method.</title>
        <authorList>
            <person name="Poehlein A."/>
            <person name="Valera M.J."/>
            <person name="Haack F.S."/>
            <person name="Mas A."/>
            <person name="Daniel R."/>
            <person name="Streit W.R."/>
            <person name="Mateo E."/>
        </authorList>
    </citation>
    <scope>NUCLEOTIDE SEQUENCE [LARGE SCALE GENOMIC DNA]</scope>
    <source>
        <strain evidence="4">CECT 8546</strain>
    </source>
</reference>
<evidence type="ECO:0000259" key="1">
    <source>
        <dbReference type="PROSITE" id="PS50531"/>
    </source>
</evidence>
<name>A0A0M0ED03_KOMEU</name>
<comment type="caution">
    <text evidence="3">The sequence shown here is derived from an EMBL/GenBank/DDBJ whole genome shotgun (WGS) entry which is preliminary data.</text>
</comment>
<accession>A0A0M0ED03</accession>
<keyword evidence="4" id="KW-1185">Reference proteome</keyword>
<evidence type="ECO:0000313" key="2">
    <source>
        <dbReference type="EMBL" id="KON62680.1"/>
    </source>
</evidence>
<dbReference type="EMBL" id="LHUQ01000041">
    <property type="protein sequence ID" value="KON63142.1"/>
    <property type="molecule type" value="Genomic_DNA"/>
</dbReference>
<dbReference type="PATRIC" id="fig|33995.3.peg.3702"/>
<dbReference type="AlphaFoldDB" id="A0A0M0ED03"/>
<dbReference type="STRING" id="33995.KOEU_33410"/>